<keyword evidence="9" id="KW-0472">Membrane</keyword>
<keyword evidence="3" id="KW-0479">Metal-binding</keyword>
<dbReference type="PROSITE" id="PS51873">
    <property type="entry name" value="TRIAD"/>
    <property type="match status" value="1"/>
</dbReference>
<dbReference type="InterPro" id="IPR058758">
    <property type="entry name" value="UBA_RNF216"/>
</dbReference>
<feature type="non-terminal residue" evidence="11">
    <location>
        <position position="646"/>
    </location>
</feature>
<evidence type="ECO:0000256" key="8">
    <source>
        <dbReference type="SAM" id="MobiDB-lite"/>
    </source>
</evidence>
<keyword evidence="5" id="KW-0863">Zinc-finger</keyword>
<dbReference type="EMBL" id="JAHFXF010000217">
    <property type="protein sequence ID" value="KAG9692767.1"/>
    <property type="molecule type" value="Genomic_DNA"/>
</dbReference>
<dbReference type="Pfam" id="PF26200">
    <property type="entry name" value="Rcat_RNF216"/>
    <property type="match status" value="1"/>
</dbReference>
<protein>
    <recommendedName>
        <fullName evidence="10">RING-type domain-containing protein</fullName>
    </recommendedName>
</protein>
<evidence type="ECO:0000259" key="10">
    <source>
        <dbReference type="PROSITE" id="PS51873"/>
    </source>
</evidence>
<dbReference type="CDD" id="cd20353">
    <property type="entry name" value="Rcat_RBR_RNF216"/>
    <property type="match status" value="1"/>
</dbReference>
<dbReference type="Pfam" id="PF26112">
    <property type="entry name" value="UBA_RNF216"/>
    <property type="match status" value="1"/>
</dbReference>
<dbReference type="GO" id="GO:0016740">
    <property type="term" value="F:transferase activity"/>
    <property type="evidence" value="ECO:0007669"/>
    <property type="project" value="UniProtKB-KW"/>
</dbReference>
<comment type="pathway">
    <text evidence="1">Protein modification; protein ubiquitination.</text>
</comment>
<keyword evidence="7" id="KW-0862">Zinc</keyword>
<sequence length="646" mass="73393">MILSISMPKGSGRFLRRPDFLTSRQSDDAASTEVKTPLDVHEVLENVVEDEDSDLDELNTALRALVDIFPDVQPDVFREMLLNLSKESRLEVVTEHLLRNGAQYIQGRYRKKPSDDKTSQPCHHEPLPKDETFRSDKYKRAVKDTLYLEFRNLSHSSIRAVLAEHNYSYTLARPTLQHLSSTSWRATISSFFTRKRSATSGPNAHPHVEWLPNPTEPRNLFPYLKRTGCTELDQELYRVYIAPVLALQNQERLDRDQAMAYELNETEAEEADALFDCECCFTPYPFEYISTCDSDLGHIICFRCIKLAANEALYGQGWARNIDLAKSSLRCLAPSVPECQGCINAELIRRALCTEKDGATNWQKLQERVMSENLIKSQLPLLRCLTCPYAEIDEPTSLRFKDPMALTAHLVHMPMDPLQSLIALMFIFIYPLVWVVLHPLLILIAMVDKTAYNRIQASRTRTIRRRRGLKFTCQSPTCGKSSCTNCGGPWSDPHTCNEASLQSLRQAIEAATTSSIKRTCPKCNLSFVKSSGCNKLVCNCGYTMCYVCRQEIGKEGYGHFCQHFREAGGRCTECDRCDLYVVEDEEGTIRRAAIQAEKDWLQREGKSKDTDDKLGAVVNDVLANATGGKRCDYDAWLDFFMTVLLE</sequence>
<dbReference type="GO" id="GO:0008270">
    <property type="term" value="F:zinc ion binding"/>
    <property type="evidence" value="ECO:0007669"/>
    <property type="project" value="UniProtKB-KW"/>
</dbReference>
<gene>
    <name evidence="11" type="ORF">KCU76_g6450</name>
</gene>
<dbReference type="OrthoDB" id="10009520at2759"/>
<keyword evidence="4" id="KW-0677">Repeat</keyword>
<accession>A0A9P8ELR7</accession>
<comment type="caution">
    <text evidence="11">The sequence shown here is derived from an EMBL/GenBank/DDBJ whole genome shotgun (WGS) entry which is preliminary data.</text>
</comment>
<keyword evidence="6" id="KW-0833">Ubl conjugation pathway</keyword>
<dbReference type="Proteomes" id="UP000779574">
    <property type="component" value="Unassembled WGS sequence"/>
</dbReference>
<dbReference type="AlphaFoldDB" id="A0A9P8ELR7"/>
<name>A0A9P8ELR7_AURME</name>
<dbReference type="Gene3D" id="1.20.120.1750">
    <property type="match status" value="1"/>
</dbReference>
<evidence type="ECO:0000256" key="3">
    <source>
        <dbReference type="ARBA" id="ARBA00022723"/>
    </source>
</evidence>
<dbReference type="Pfam" id="PF26191">
    <property type="entry name" value="RING-HC_RBR_RNF216"/>
    <property type="match status" value="1"/>
</dbReference>
<dbReference type="CDD" id="cd16630">
    <property type="entry name" value="RING-HC_RBR_RNF216"/>
    <property type="match status" value="1"/>
</dbReference>
<evidence type="ECO:0000313" key="11">
    <source>
        <dbReference type="EMBL" id="KAG9692767.1"/>
    </source>
</evidence>
<feature type="domain" description="RING-type" evidence="10">
    <location>
        <begin position="273"/>
        <end position="575"/>
    </location>
</feature>
<proteinExistence type="predicted"/>
<reference evidence="11" key="2">
    <citation type="submission" date="2021-08" db="EMBL/GenBank/DDBJ databases">
        <authorList>
            <person name="Gostincar C."/>
            <person name="Sun X."/>
            <person name="Song Z."/>
            <person name="Gunde-Cimerman N."/>
        </authorList>
    </citation>
    <scope>NUCLEOTIDE SEQUENCE</scope>
    <source>
        <strain evidence="11">EXF-9911</strain>
    </source>
</reference>
<evidence type="ECO:0000256" key="2">
    <source>
        <dbReference type="ARBA" id="ARBA00022679"/>
    </source>
</evidence>
<evidence type="ECO:0000256" key="1">
    <source>
        <dbReference type="ARBA" id="ARBA00004906"/>
    </source>
</evidence>
<evidence type="ECO:0000256" key="6">
    <source>
        <dbReference type="ARBA" id="ARBA00022786"/>
    </source>
</evidence>
<dbReference type="PANTHER" id="PTHR22770">
    <property type="entry name" value="UBIQUITIN CONJUGATING ENZYME 7 INTERACTING PROTEIN-RELATED"/>
    <property type="match status" value="1"/>
</dbReference>
<organism evidence="11 12">
    <name type="scientific">Aureobasidium melanogenum</name>
    <name type="common">Aureobasidium pullulans var. melanogenum</name>
    <dbReference type="NCBI Taxonomy" id="46634"/>
    <lineage>
        <taxon>Eukaryota</taxon>
        <taxon>Fungi</taxon>
        <taxon>Dikarya</taxon>
        <taxon>Ascomycota</taxon>
        <taxon>Pezizomycotina</taxon>
        <taxon>Dothideomycetes</taxon>
        <taxon>Dothideomycetidae</taxon>
        <taxon>Dothideales</taxon>
        <taxon>Saccotheciaceae</taxon>
        <taxon>Aureobasidium</taxon>
    </lineage>
</organism>
<feature type="compositionally biased region" description="Basic and acidic residues" evidence="8">
    <location>
        <begin position="112"/>
        <end position="131"/>
    </location>
</feature>
<dbReference type="PANTHER" id="PTHR22770:SF42">
    <property type="entry name" value="FINGER PROTEIN (ZIN), PUTATIVE (AFU_ORTHOLOGUE AFUA_4G03910)-RELATED"/>
    <property type="match status" value="1"/>
</dbReference>
<dbReference type="InterPro" id="IPR051628">
    <property type="entry name" value="LUBAC_E3_Ligases"/>
</dbReference>
<evidence type="ECO:0000256" key="7">
    <source>
        <dbReference type="ARBA" id="ARBA00022833"/>
    </source>
</evidence>
<reference evidence="11" key="1">
    <citation type="journal article" date="2021" name="J Fungi (Basel)">
        <title>Virulence traits and population genomics of the black yeast Aureobasidium melanogenum.</title>
        <authorList>
            <person name="Cernosa A."/>
            <person name="Sun X."/>
            <person name="Gostincar C."/>
            <person name="Fang C."/>
            <person name="Gunde-Cimerman N."/>
            <person name="Song Z."/>
        </authorList>
    </citation>
    <scope>NUCLEOTIDE SEQUENCE</scope>
    <source>
        <strain evidence="11">EXF-9911</strain>
    </source>
</reference>
<evidence type="ECO:0000256" key="5">
    <source>
        <dbReference type="ARBA" id="ARBA00022771"/>
    </source>
</evidence>
<keyword evidence="9" id="KW-1133">Transmembrane helix</keyword>
<evidence type="ECO:0000313" key="12">
    <source>
        <dbReference type="Proteomes" id="UP000779574"/>
    </source>
</evidence>
<keyword evidence="2" id="KW-0808">Transferase</keyword>
<feature type="transmembrane region" description="Helical" evidence="9">
    <location>
        <begin position="421"/>
        <end position="447"/>
    </location>
</feature>
<keyword evidence="9" id="KW-0812">Transmembrane</keyword>
<dbReference type="SUPFAM" id="SSF57850">
    <property type="entry name" value="RING/U-box"/>
    <property type="match status" value="1"/>
</dbReference>
<evidence type="ECO:0000256" key="9">
    <source>
        <dbReference type="SAM" id="Phobius"/>
    </source>
</evidence>
<evidence type="ECO:0000256" key="4">
    <source>
        <dbReference type="ARBA" id="ARBA00022737"/>
    </source>
</evidence>
<feature type="region of interest" description="Disordered" evidence="8">
    <location>
        <begin position="109"/>
        <end position="131"/>
    </location>
</feature>
<dbReference type="InterPro" id="IPR047544">
    <property type="entry name" value="RING-HC_RBR_RNF216"/>
</dbReference>
<dbReference type="InterPro" id="IPR044066">
    <property type="entry name" value="TRIAD_supradom"/>
</dbReference>
<dbReference type="InterPro" id="IPR047546">
    <property type="entry name" value="Rcat_RBR_RNF216"/>
</dbReference>